<accession>A0A2T1HU72</accession>
<evidence type="ECO:0000256" key="1">
    <source>
        <dbReference type="ARBA" id="ARBA00022801"/>
    </source>
</evidence>
<dbReference type="PANTHER" id="PTHR20935">
    <property type="entry name" value="PHOSPHOGLYCERATE MUTASE-RELATED"/>
    <property type="match status" value="1"/>
</dbReference>
<dbReference type="AlphaFoldDB" id="A0A2T1HU72"/>
<dbReference type="GO" id="GO:0016787">
    <property type="term" value="F:hydrolase activity"/>
    <property type="evidence" value="ECO:0007669"/>
    <property type="project" value="UniProtKB-KW"/>
</dbReference>
<reference evidence="3" key="1">
    <citation type="submission" date="2018-03" db="EMBL/GenBank/DDBJ databases">
        <authorList>
            <person name="Sun L."/>
            <person name="Liu H."/>
            <person name="Chen W."/>
            <person name="Huang K."/>
            <person name="Liu W."/>
            <person name="Gao X."/>
        </authorList>
    </citation>
    <scope>NUCLEOTIDE SEQUENCE [LARGE SCALE GENOMIC DNA]</scope>
    <source>
        <strain evidence="3">SH9</strain>
    </source>
</reference>
<name>A0A2T1HU72_9HYPH</name>
<dbReference type="RefSeq" id="WP_106336737.1">
    <property type="nucleotide sequence ID" value="NZ_PVZS01000009.1"/>
</dbReference>
<dbReference type="OrthoDB" id="9810154at2"/>
<evidence type="ECO:0000313" key="2">
    <source>
        <dbReference type="EMBL" id="PSC05207.1"/>
    </source>
</evidence>
<gene>
    <name evidence="2" type="ORF">SLNSH_10375</name>
</gene>
<keyword evidence="3" id="KW-1185">Reference proteome</keyword>
<dbReference type="Gene3D" id="3.40.50.1240">
    <property type="entry name" value="Phosphoglycerate mutase-like"/>
    <property type="match status" value="1"/>
</dbReference>
<dbReference type="InterPro" id="IPR013078">
    <property type="entry name" value="His_Pase_superF_clade-1"/>
</dbReference>
<evidence type="ECO:0000313" key="3">
    <source>
        <dbReference type="Proteomes" id="UP000239772"/>
    </source>
</evidence>
<dbReference type="Proteomes" id="UP000239772">
    <property type="component" value="Unassembled WGS sequence"/>
</dbReference>
<dbReference type="PANTHER" id="PTHR20935:SF1">
    <property type="entry name" value="SLL1549 PROTEIN"/>
    <property type="match status" value="1"/>
</dbReference>
<dbReference type="EMBL" id="PVZS01000009">
    <property type="protein sequence ID" value="PSC05207.1"/>
    <property type="molecule type" value="Genomic_DNA"/>
</dbReference>
<organism evidence="2 3">
    <name type="scientific">Alsobacter soli</name>
    <dbReference type="NCBI Taxonomy" id="2109933"/>
    <lineage>
        <taxon>Bacteria</taxon>
        <taxon>Pseudomonadati</taxon>
        <taxon>Pseudomonadota</taxon>
        <taxon>Alphaproteobacteria</taxon>
        <taxon>Hyphomicrobiales</taxon>
        <taxon>Alsobacteraceae</taxon>
        <taxon>Alsobacter</taxon>
    </lineage>
</organism>
<keyword evidence="1" id="KW-0378">Hydrolase</keyword>
<sequence>MRRLIIFRHAKAVPHHAAPDFDRALNERGFGDAAASGRYMAEEHLLPDVALVSPSLRTRQTWEQAAKALGDTPVKQDPRIYEAEAEDLLAVVRDTDPKVRTAAIVGHNPGMAEFARRLVGHGDRYAFSRMRAGFPTSAMAVVDFPVDDWREVDFGQGRLDRFVAPGSAGD</sequence>
<dbReference type="SMART" id="SM00855">
    <property type="entry name" value="PGAM"/>
    <property type="match status" value="1"/>
</dbReference>
<dbReference type="CDD" id="cd07067">
    <property type="entry name" value="HP_PGM_like"/>
    <property type="match status" value="1"/>
</dbReference>
<protein>
    <submittedName>
        <fullName evidence="2">Phosphoglycerate mutase</fullName>
    </submittedName>
</protein>
<dbReference type="Pfam" id="PF00300">
    <property type="entry name" value="His_Phos_1"/>
    <property type="match status" value="1"/>
</dbReference>
<proteinExistence type="predicted"/>
<comment type="caution">
    <text evidence="2">The sequence shown here is derived from an EMBL/GenBank/DDBJ whole genome shotgun (WGS) entry which is preliminary data.</text>
</comment>
<dbReference type="SUPFAM" id="SSF53254">
    <property type="entry name" value="Phosphoglycerate mutase-like"/>
    <property type="match status" value="1"/>
</dbReference>
<dbReference type="InterPro" id="IPR051021">
    <property type="entry name" value="Mito_Ser/Thr_phosphatase"/>
</dbReference>
<dbReference type="InterPro" id="IPR029033">
    <property type="entry name" value="His_PPase_superfam"/>
</dbReference>